<comment type="caution">
    <text evidence="2">The sequence shown here is derived from an EMBL/GenBank/DDBJ whole genome shotgun (WGS) entry which is preliminary data.</text>
</comment>
<dbReference type="EMBL" id="PDHH01000005">
    <property type="protein sequence ID" value="PSM51734.1"/>
    <property type="molecule type" value="Genomic_DNA"/>
</dbReference>
<evidence type="ECO:0000256" key="1">
    <source>
        <dbReference type="SAM" id="SignalP"/>
    </source>
</evidence>
<sequence>MRQILILICLVPMFAFAKVQKISDIPPASINYIDIEHGNCDANCLQNLVNSGMEFSFLSRFKESNANNFLSNLYAKLSGNIKSLIAFGGLDGGSKNSSNSVKIAVLIPQQVIKGYSHVVSDAIFSYVISQNINADIKFYLSGNESSASLRNALSQIKRDGISLVVAPLTVNGARYIASNSDPNTFFFIPTLNYSSVGSSSGNIFFGGISYEDQVRELLNKSSSNLIIYHDGSYLAKTLNGYVEINSNNVIAKNMVDNSKRALFDTIDEKFNESDVFLNLPLSKTEFVINEISINKAKPKAYLTTQINYAPKLLTSIEYGNRENLYIANSISYIPSDISSTASLLGLDMEYNWVAYSTAIGIDYLYSTYSGANKQRVFDEQISGAGIRYDTKIYKTTRYKFIPIN</sequence>
<evidence type="ECO:0008006" key="4">
    <source>
        <dbReference type="Google" id="ProtNLM"/>
    </source>
</evidence>
<keyword evidence="1" id="KW-0732">Signal</keyword>
<evidence type="ECO:0000313" key="2">
    <source>
        <dbReference type="EMBL" id="PSM51734.1"/>
    </source>
</evidence>
<dbReference type="AlphaFoldDB" id="A0A2P8QZQ8"/>
<proteinExistence type="predicted"/>
<reference evidence="3" key="1">
    <citation type="submission" date="2017-10" db="EMBL/GenBank/DDBJ databases">
        <title>Campylobacter species from seals.</title>
        <authorList>
            <person name="Gilbert M.J."/>
            <person name="Zomer A.L."/>
            <person name="Timmerman A.J."/>
            <person name="Duim B."/>
            <person name="Wagenaar J.A."/>
        </authorList>
    </citation>
    <scope>NUCLEOTIDE SEQUENCE [LARGE SCALE GENOMIC DNA]</scope>
    <source>
        <strain evidence="3">17S00004-5</strain>
    </source>
</reference>
<accession>A0A2P8QZQ8</accession>
<feature type="signal peptide" evidence="1">
    <location>
        <begin position="1"/>
        <end position="17"/>
    </location>
</feature>
<name>A0A2P8QZQ8_9BACT</name>
<dbReference type="SUPFAM" id="SSF53822">
    <property type="entry name" value="Periplasmic binding protein-like I"/>
    <property type="match status" value="1"/>
</dbReference>
<dbReference type="RefSeq" id="WP_106871807.1">
    <property type="nucleotide sequence ID" value="NZ_CP053841.1"/>
</dbReference>
<organism evidence="2 3">
    <name type="scientific">Campylobacter blaseri</name>
    <dbReference type="NCBI Taxonomy" id="2042961"/>
    <lineage>
        <taxon>Bacteria</taxon>
        <taxon>Pseudomonadati</taxon>
        <taxon>Campylobacterota</taxon>
        <taxon>Epsilonproteobacteria</taxon>
        <taxon>Campylobacterales</taxon>
        <taxon>Campylobacteraceae</taxon>
        <taxon>Campylobacter</taxon>
    </lineage>
</organism>
<dbReference type="Proteomes" id="UP000240535">
    <property type="component" value="Unassembled WGS sequence"/>
</dbReference>
<dbReference type="OrthoDB" id="5337863at2"/>
<gene>
    <name evidence="2" type="ORF">CQ405_06290</name>
</gene>
<dbReference type="Gene3D" id="3.40.50.2300">
    <property type="match status" value="1"/>
</dbReference>
<feature type="chain" id="PRO_5015665356" description="Periplasmic protein" evidence="1">
    <location>
        <begin position="18"/>
        <end position="404"/>
    </location>
</feature>
<keyword evidence="3" id="KW-1185">Reference proteome</keyword>
<protein>
    <recommendedName>
        <fullName evidence="4">Periplasmic protein</fullName>
    </recommendedName>
</protein>
<evidence type="ECO:0000313" key="3">
    <source>
        <dbReference type="Proteomes" id="UP000240535"/>
    </source>
</evidence>
<dbReference type="InterPro" id="IPR028082">
    <property type="entry name" value="Peripla_BP_I"/>
</dbReference>